<evidence type="ECO:0000256" key="2">
    <source>
        <dbReference type="ARBA" id="ARBA00022786"/>
    </source>
</evidence>
<keyword evidence="5" id="KW-1185">Reference proteome</keyword>
<accession>A0ABV0TY11</accession>
<evidence type="ECO:0000313" key="5">
    <source>
        <dbReference type="Proteomes" id="UP001482620"/>
    </source>
</evidence>
<sequence length="99" mass="11103">GKYILTPCPISYAEEQLLHFFGQLLGIAIRADVPLPLDLLGSFWKGLVGQPLDPEQDLQEADVLTYNYVKKFENVRRAVEHSESLSISLTMCALCICTF</sequence>
<dbReference type="InterPro" id="IPR035983">
    <property type="entry name" value="Hect_E3_ubiquitin_ligase"/>
</dbReference>
<organism evidence="4 5">
    <name type="scientific">Ilyodon furcidens</name>
    <name type="common">goldbreast splitfin</name>
    <dbReference type="NCBI Taxonomy" id="33524"/>
    <lineage>
        <taxon>Eukaryota</taxon>
        <taxon>Metazoa</taxon>
        <taxon>Chordata</taxon>
        <taxon>Craniata</taxon>
        <taxon>Vertebrata</taxon>
        <taxon>Euteleostomi</taxon>
        <taxon>Actinopterygii</taxon>
        <taxon>Neopterygii</taxon>
        <taxon>Teleostei</taxon>
        <taxon>Neoteleostei</taxon>
        <taxon>Acanthomorphata</taxon>
        <taxon>Ovalentaria</taxon>
        <taxon>Atherinomorphae</taxon>
        <taxon>Cyprinodontiformes</taxon>
        <taxon>Goodeidae</taxon>
        <taxon>Ilyodon</taxon>
    </lineage>
</organism>
<keyword evidence="1" id="KW-0808">Transferase</keyword>
<proteinExistence type="predicted"/>
<protein>
    <submittedName>
        <fullName evidence="4">E3 ubiquitin-protein ligase HTD4</fullName>
    </submittedName>
</protein>
<dbReference type="Pfam" id="PF00632">
    <property type="entry name" value="HECT"/>
    <property type="match status" value="1"/>
</dbReference>
<dbReference type="Gene3D" id="3.90.1750.10">
    <property type="entry name" value="Hect, E3 ligase catalytic domains"/>
    <property type="match status" value="1"/>
</dbReference>
<dbReference type="EMBL" id="JAHRIQ010048456">
    <property type="protein sequence ID" value="MEQ2237170.1"/>
    <property type="molecule type" value="Genomic_DNA"/>
</dbReference>
<evidence type="ECO:0000313" key="4">
    <source>
        <dbReference type="EMBL" id="MEQ2237170.1"/>
    </source>
</evidence>
<feature type="domain" description="HECT" evidence="3">
    <location>
        <begin position="7"/>
        <end position="89"/>
    </location>
</feature>
<dbReference type="PANTHER" id="PTHR46435">
    <property type="entry name" value="E3 UBIQUITIN-PROTEIN LIGASE HECTD4-RELATED"/>
    <property type="match status" value="1"/>
</dbReference>
<dbReference type="Proteomes" id="UP001482620">
    <property type="component" value="Unassembled WGS sequence"/>
</dbReference>
<evidence type="ECO:0000256" key="1">
    <source>
        <dbReference type="ARBA" id="ARBA00022679"/>
    </source>
</evidence>
<evidence type="ECO:0000259" key="3">
    <source>
        <dbReference type="Pfam" id="PF00632"/>
    </source>
</evidence>
<feature type="non-terminal residue" evidence="4">
    <location>
        <position position="1"/>
    </location>
</feature>
<dbReference type="InterPro" id="IPR000569">
    <property type="entry name" value="HECT_dom"/>
</dbReference>
<reference evidence="4 5" key="1">
    <citation type="submission" date="2021-06" db="EMBL/GenBank/DDBJ databases">
        <authorList>
            <person name="Palmer J.M."/>
        </authorList>
    </citation>
    <scope>NUCLEOTIDE SEQUENCE [LARGE SCALE GENOMIC DNA]</scope>
    <source>
        <strain evidence="5">if_2019</strain>
        <tissue evidence="4">Muscle</tissue>
    </source>
</reference>
<gene>
    <name evidence="4" type="primary">HECTD4_2</name>
    <name evidence="4" type="ORF">ILYODFUR_020479</name>
</gene>
<dbReference type="PANTHER" id="PTHR46435:SF1">
    <property type="entry name" value="E3 UBIQUITIN-PROTEIN LIGASE HECTD4-RELATED"/>
    <property type="match status" value="1"/>
</dbReference>
<name>A0ABV0TY11_9TELE</name>
<dbReference type="SUPFAM" id="SSF56204">
    <property type="entry name" value="Hect, E3 ligase catalytic domain"/>
    <property type="match status" value="1"/>
</dbReference>
<comment type="caution">
    <text evidence="4">The sequence shown here is derived from an EMBL/GenBank/DDBJ whole genome shotgun (WGS) entry which is preliminary data.</text>
</comment>
<dbReference type="InterPro" id="IPR043366">
    <property type="entry name" value="HECTD4"/>
</dbReference>
<keyword evidence="2" id="KW-0833">Ubl conjugation pathway</keyword>